<feature type="transmembrane region" description="Helical" evidence="8">
    <location>
        <begin position="53"/>
        <end position="70"/>
    </location>
</feature>
<dbReference type="STRING" id="84724.SAMN04488564_11465"/>
<dbReference type="PANTHER" id="PTHR36122">
    <property type="entry name" value="NICOTINAMIDE RIBOSIDE TRANSPORTER PNUC"/>
    <property type="match status" value="1"/>
</dbReference>
<feature type="transmembrane region" description="Helical" evidence="8">
    <location>
        <begin position="165"/>
        <end position="183"/>
    </location>
</feature>
<comment type="subcellular location">
    <subcellularLocation>
        <location evidence="1">Cell membrane</location>
        <topology evidence="1">Multi-pass membrane protein</topology>
    </subcellularLocation>
</comment>
<comment type="similarity">
    <text evidence="2">Belongs to the nicotinamide ribonucleoside (NR) uptake permease (TC 4.B.1) family.</text>
</comment>
<keyword evidence="5 8" id="KW-0812">Transmembrane</keyword>
<dbReference type="GO" id="GO:0005886">
    <property type="term" value="C:plasma membrane"/>
    <property type="evidence" value="ECO:0007669"/>
    <property type="project" value="UniProtKB-SubCell"/>
</dbReference>
<accession>A0A1I6FF11</accession>
<evidence type="ECO:0000256" key="3">
    <source>
        <dbReference type="ARBA" id="ARBA00022448"/>
    </source>
</evidence>
<dbReference type="GO" id="GO:0034257">
    <property type="term" value="F:nicotinamide riboside transmembrane transporter activity"/>
    <property type="evidence" value="ECO:0007669"/>
    <property type="project" value="InterPro"/>
</dbReference>
<dbReference type="Proteomes" id="UP000198583">
    <property type="component" value="Unassembled WGS sequence"/>
</dbReference>
<evidence type="ECO:0000256" key="2">
    <source>
        <dbReference type="ARBA" id="ARBA00006669"/>
    </source>
</evidence>
<feature type="transmembrane region" description="Helical" evidence="8">
    <location>
        <begin position="90"/>
        <end position="111"/>
    </location>
</feature>
<evidence type="ECO:0000256" key="7">
    <source>
        <dbReference type="ARBA" id="ARBA00023136"/>
    </source>
</evidence>
<feature type="transmembrane region" description="Helical" evidence="8">
    <location>
        <begin position="6"/>
        <end position="23"/>
    </location>
</feature>
<proteinExistence type="inferred from homology"/>
<sequence length="189" mass="21464">MSPEKVVEIAGFITGALCVWLVARQNPWNWPIGIANNIAFLVLFWGSGLYADSGLQVVYVVLAVYGWWAWVRGGDQHTTLHVSRTTTPQWIWLAVAGVLGTGLLHWVLTTFTESNVPFWDAITTVLSLLATWGQARKKIECWWLWIAADVIYVPLYAYKELYLTAVLYVGFMVLCVIGLRNWMKDEVRV</sequence>
<evidence type="ECO:0000256" key="4">
    <source>
        <dbReference type="ARBA" id="ARBA00022475"/>
    </source>
</evidence>
<organism evidence="9 10">
    <name type="scientific">Lentzea waywayandensis</name>
    <dbReference type="NCBI Taxonomy" id="84724"/>
    <lineage>
        <taxon>Bacteria</taxon>
        <taxon>Bacillati</taxon>
        <taxon>Actinomycetota</taxon>
        <taxon>Actinomycetes</taxon>
        <taxon>Pseudonocardiales</taxon>
        <taxon>Pseudonocardiaceae</taxon>
        <taxon>Lentzea</taxon>
    </lineage>
</organism>
<evidence type="ECO:0000256" key="1">
    <source>
        <dbReference type="ARBA" id="ARBA00004651"/>
    </source>
</evidence>
<name>A0A1I6FF11_9PSEU</name>
<evidence type="ECO:0000313" key="10">
    <source>
        <dbReference type="Proteomes" id="UP000198583"/>
    </source>
</evidence>
<keyword evidence="10" id="KW-1185">Reference proteome</keyword>
<dbReference type="AlphaFoldDB" id="A0A1I6FF11"/>
<evidence type="ECO:0000256" key="5">
    <source>
        <dbReference type="ARBA" id="ARBA00022692"/>
    </source>
</evidence>
<dbReference type="InterPro" id="IPR006419">
    <property type="entry name" value="NMN_transpt_PnuC"/>
</dbReference>
<reference evidence="10" key="1">
    <citation type="submission" date="2016-10" db="EMBL/GenBank/DDBJ databases">
        <authorList>
            <person name="Varghese N."/>
            <person name="Submissions S."/>
        </authorList>
    </citation>
    <scope>NUCLEOTIDE SEQUENCE [LARGE SCALE GENOMIC DNA]</scope>
    <source>
        <strain evidence="10">DSM 44232</strain>
    </source>
</reference>
<feature type="transmembrane region" description="Helical" evidence="8">
    <location>
        <begin position="30"/>
        <end position="47"/>
    </location>
</feature>
<evidence type="ECO:0000313" key="9">
    <source>
        <dbReference type="EMBL" id="SFR28504.1"/>
    </source>
</evidence>
<dbReference type="Pfam" id="PF04973">
    <property type="entry name" value="NMN_transporter"/>
    <property type="match status" value="1"/>
</dbReference>
<keyword evidence="7 8" id="KW-0472">Membrane</keyword>
<keyword evidence="6 8" id="KW-1133">Transmembrane helix</keyword>
<keyword evidence="4" id="KW-1003">Cell membrane</keyword>
<gene>
    <name evidence="9" type="ORF">SAMN04488564_11465</name>
</gene>
<dbReference type="EMBL" id="FOYL01000014">
    <property type="protein sequence ID" value="SFR28504.1"/>
    <property type="molecule type" value="Genomic_DNA"/>
</dbReference>
<dbReference type="RefSeq" id="WP_245822539.1">
    <property type="nucleotide sequence ID" value="NZ_FOYL01000014.1"/>
</dbReference>
<protein>
    <submittedName>
        <fullName evidence="9">Nicotinamide mononucleotide transporter</fullName>
    </submittedName>
</protein>
<evidence type="ECO:0000256" key="8">
    <source>
        <dbReference type="SAM" id="Phobius"/>
    </source>
</evidence>
<evidence type="ECO:0000256" key="6">
    <source>
        <dbReference type="ARBA" id="ARBA00022989"/>
    </source>
</evidence>
<dbReference type="NCBIfam" id="TIGR01528">
    <property type="entry name" value="NMN_trans_PnuC"/>
    <property type="match status" value="1"/>
</dbReference>
<keyword evidence="3" id="KW-0813">Transport</keyword>
<dbReference type="PANTHER" id="PTHR36122:SF2">
    <property type="entry name" value="NICOTINAMIDE RIBOSIDE TRANSPORTER PNUC"/>
    <property type="match status" value="1"/>
</dbReference>